<feature type="compositionally biased region" description="Low complexity" evidence="1">
    <location>
        <begin position="69"/>
        <end position="84"/>
    </location>
</feature>
<name>A0AAV0RV32_9ROSI</name>
<sequence length="84" mass="9036">MISSLPFLLLPSSSQQSLRPRPQPAQSPPLPRFDPTPCPTSHRRSFAPSSQTRSPTRRRRSPPDASTQLPAALTAVPAPASILA</sequence>
<dbReference type="AlphaFoldDB" id="A0AAV0RV32"/>
<comment type="caution">
    <text evidence="2">The sequence shown here is derived from an EMBL/GenBank/DDBJ whole genome shotgun (WGS) entry which is preliminary data.</text>
</comment>
<dbReference type="Proteomes" id="UP001154282">
    <property type="component" value="Unassembled WGS sequence"/>
</dbReference>
<accession>A0AAV0RV32</accession>
<protein>
    <submittedName>
        <fullName evidence="2">Uncharacterized protein</fullName>
    </submittedName>
</protein>
<feature type="compositionally biased region" description="Pro residues" evidence="1">
    <location>
        <begin position="21"/>
        <end position="38"/>
    </location>
</feature>
<dbReference type="EMBL" id="CAMGYJ010000011">
    <property type="protein sequence ID" value="CAI0572693.1"/>
    <property type="molecule type" value="Genomic_DNA"/>
</dbReference>
<organism evidence="2 3">
    <name type="scientific">Linum tenue</name>
    <dbReference type="NCBI Taxonomy" id="586396"/>
    <lineage>
        <taxon>Eukaryota</taxon>
        <taxon>Viridiplantae</taxon>
        <taxon>Streptophyta</taxon>
        <taxon>Embryophyta</taxon>
        <taxon>Tracheophyta</taxon>
        <taxon>Spermatophyta</taxon>
        <taxon>Magnoliopsida</taxon>
        <taxon>eudicotyledons</taxon>
        <taxon>Gunneridae</taxon>
        <taxon>Pentapetalae</taxon>
        <taxon>rosids</taxon>
        <taxon>fabids</taxon>
        <taxon>Malpighiales</taxon>
        <taxon>Linaceae</taxon>
        <taxon>Linum</taxon>
    </lineage>
</organism>
<feature type="compositionally biased region" description="Low complexity" evidence="1">
    <location>
        <begin position="1"/>
        <end position="20"/>
    </location>
</feature>
<gene>
    <name evidence="2" type="ORF">LITE_LOCUS50107</name>
</gene>
<evidence type="ECO:0000256" key="1">
    <source>
        <dbReference type="SAM" id="MobiDB-lite"/>
    </source>
</evidence>
<proteinExistence type="predicted"/>
<keyword evidence="3" id="KW-1185">Reference proteome</keyword>
<reference evidence="2" key="1">
    <citation type="submission" date="2022-08" db="EMBL/GenBank/DDBJ databases">
        <authorList>
            <person name="Gutierrez-Valencia J."/>
        </authorList>
    </citation>
    <scope>NUCLEOTIDE SEQUENCE</scope>
</reference>
<evidence type="ECO:0000313" key="3">
    <source>
        <dbReference type="Proteomes" id="UP001154282"/>
    </source>
</evidence>
<evidence type="ECO:0000313" key="2">
    <source>
        <dbReference type="EMBL" id="CAI0572693.1"/>
    </source>
</evidence>
<feature type="region of interest" description="Disordered" evidence="1">
    <location>
        <begin position="1"/>
        <end position="84"/>
    </location>
</feature>